<proteinExistence type="predicted"/>
<feature type="domain" description="Mutator-like transposase" evidence="1">
    <location>
        <begin position="98"/>
        <end position="173"/>
    </location>
</feature>
<sequence length="187" mass="22040">MGLIPWRLRKYTFQKGNKPYNKGKKYRNKTLPAEKGKFVRLPKDLYDLVTKSVHKKNVQLIPASTKSARFLRPKPPTKTEVEKCAENETKTGSEKNSFRLLRINELEQMWNEVFIEHRQISPMCTGFISWDLSAEQQRGAAWREKASCNECSYHSKMFNLYNEVIAKKRGRRTQQLLIYPYKSHLII</sequence>
<gene>
    <name evidence="2" type="ORF">MGAL_10B031822</name>
</gene>
<dbReference type="Pfam" id="PF20700">
    <property type="entry name" value="Mutator"/>
    <property type="match status" value="1"/>
</dbReference>
<evidence type="ECO:0000313" key="3">
    <source>
        <dbReference type="Proteomes" id="UP000596742"/>
    </source>
</evidence>
<keyword evidence="3" id="KW-1185">Reference proteome</keyword>
<dbReference type="AlphaFoldDB" id="A0A8B6HBZ0"/>
<dbReference type="InterPro" id="IPR049012">
    <property type="entry name" value="Mutator_transp_dom"/>
</dbReference>
<dbReference type="Proteomes" id="UP000596742">
    <property type="component" value="Unassembled WGS sequence"/>
</dbReference>
<comment type="caution">
    <text evidence="2">The sequence shown here is derived from an EMBL/GenBank/DDBJ whole genome shotgun (WGS) entry which is preliminary data.</text>
</comment>
<evidence type="ECO:0000313" key="2">
    <source>
        <dbReference type="EMBL" id="VDI77854.1"/>
    </source>
</evidence>
<accession>A0A8B6HBZ0</accession>
<organism evidence="2 3">
    <name type="scientific">Mytilus galloprovincialis</name>
    <name type="common">Mediterranean mussel</name>
    <dbReference type="NCBI Taxonomy" id="29158"/>
    <lineage>
        <taxon>Eukaryota</taxon>
        <taxon>Metazoa</taxon>
        <taxon>Spiralia</taxon>
        <taxon>Lophotrochozoa</taxon>
        <taxon>Mollusca</taxon>
        <taxon>Bivalvia</taxon>
        <taxon>Autobranchia</taxon>
        <taxon>Pteriomorphia</taxon>
        <taxon>Mytilida</taxon>
        <taxon>Mytiloidea</taxon>
        <taxon>Mytilidae</taxon>
        <taxon>Mytilinae</taxon>
        <taxon>Mytilus</taxon>
    </lineage>
</organism>
<reference evidence="2" key="1">
    <citation type="submission" date="2018-11" db="EMBL/GenBank/DDBJ databases">
        <authorList>
            <person name="Alioto T."/>
            <person name="Alioto T."/>
        </authorList>
    </citation>
    <scope>NUCLEOTIDE SEQUENCE</scope>
</reference>
<dbReference type="EMBL" id="UYJE01009905">
    <property type="protein sequence ID" value="VDI77854.1"/>
    <property type="molecule type" value="Genomic_DNA"/>
</dbReference>
<protein>
    <recommendedName>
        <fullName evidence="1">Mutator-like transposase domain-containing protein</fullName>
    </recommendedName>
</protein>
<dbReference type="OrthoDB" id="10442944at2759"/>
<name>A0A8B6HBZ0_MYTGA</name>
<evidence type="ECO:0000259" key="1">
    <source>
        <dbReference type="Pfam" id="PF20700"/>
    </source>
</evidence>